<organism evidence="1 2">
    <name type="scientific">Candidatus Magnetoglobus multicellularis str. Araruama</name>
    <dbReference type="NCBI Taxonomy" id="890399"/>
    <lineage>
        <taxon>Bacteria</taxon>
        <taxon>Pseudomonadati</taxon>
        <taxon>Thermodesulfobacteriota</taxon>
        <taxon>Desulfobacteria</taxon>
        <taxon>Desulfobacterales</taxon>
        <taxon>Desulfobacteraceae</taxon>
        <taxon>Candidatus Magnetoglobus</taxon>
    </lineage>
</organism>
<evidence type="ECO:0008006" key="3">
    <source>
        <dbReference type="Google" id="ProtNLM"/>
    </source>
</evidence>
<reference evidence="2" key="1">
    <citation type="submission" date="2012-11" db="EMBL/GenBank/DDBJ databases">
        <authorList>
            <person name="Lucero-Rivera Y.E."/>
            <person name="Tovar-Ramirez D."/>
        </authorList>
    </citation>
    <scope>NUCLEOTIDE SEQUENCE [LARGE SCALE GENOMIC DNA]</scope>
    <source>
        <strain evidence="2">Araruama</strain>
    </source>
</reference>
<dbReference type="InterPro" id="IPR036439">
    <property type="entry name" value="Dockerin_dom_sf"/>
</dbReference>
<dbReference type="Gene3D" id="1.10.1330.10">
    <property type="entry name" value="Dockerin domain"/>
    <property type="match status" value="1"/>
</dbReference>
<accession>A0A1V1NQD4</accession>
<dbReference type="SUPFAM" id="SSF63446">
    <property type="entry name" value="Type I dockerin domain"/>
    <property type="match status" value="1"/>
</dbReference>
<dbReference type="EMBL" id="ATBP01003644">
    <property type="protein sequence ID" value="ETR64787.1"/>
    <property type="molecule type" value="Genomic_DNA"/>
</dbReference>
<protein>
    <recommendedName>
        <fullName evidence="3">Dockerin domain-containing protein</fullName>
    </recommendedName>
</protein>
<dbReference type="Proteomes" id="UP000189670">
    <property type="component" value="Unassembled WGS sequence"/>
</dbReference>
<dbReference type="AlphaFoldDB" id="A0A1V1NQD4"/>
<evidence type="ECO:0000313" key="1">
    <source>
        <dbReference type="EMBL" id="ETR64787.1"/>
    </source>
</evidence>
<dbReference type="GO" id="GO:0000272">
    <property type="term" value="P:polysaccharide catabolic process"/>
    <property type="evidence" value="ECO:0007669"/>
    <property type="project" value="InterPro"/>
</dbReference>
<dbReference type="InterPro" id="IPR018247">
    <property type="entry name" value="EF_Hand_1_Ca_BS"/>
</dbReference>
<evidence type="ECO:0000313" key="2">
    <source>
        <dbReference type="Proteomes" id="UP000189670"/>
    </source>
</evidence>
<proteinExistence type="predicted"/>
<comment type="caution">
    <text evidence="1">The sequence shown here is derived from an EMBL/GenBank/DDBJ whole genome shotgun (WGS) entry which is preliminary data.</text>
</comment>
<feature type="non-terminal residue" evidence="1">
    <location>
        <position position="178"/>
    </location>
</feature>
<name>A0A1V1NQD4_9BACT</name>
<dbReference type="PROSITE" id="PS00018">
    <property type="entry name" value="EF_HAND_1"/>
    <property type="match status" value="1"/>
</dbReference>
<sequence>MKQSDLELSDDEKIIKGSPVAICDKYAMFVGGKLGGNEEKYPALTYVHIFKREGNNWVEDAKITPSGLVEDFSSTSLYYPSLAISDHYAAASIGKTTFIFKRINNKWIELNKFDELAGRVSIVEDSIYIGNLVYTFSESTQIPGDVNGDGIVDLKDLMTCQKILTGTKSNPFYLEAVN</sequence>
<gene>
    <name evidence="1" type="ORF">OMM_15345</name>
</gene>